<dbReference type="Pfam" id="PF17123">
    <property type="entry name" value="zf-RING_11"/>
    <property type="match status" value="1"/>
</dbReference>
<dbReference type="InterPro" id="IPR001841">
    <property type="entry name" value="Znf_RING"/>
</dbReference>
<gene>
    <name evidence="8" type="primary">LOC107905542</name>
</gene>
<dbReference type="Gene3D" id="3.30.40.10">
    <property type="entry name" value="Zinc/RING finger domain, C3HC4 (zinc finger)"/>
    <property type="match status" value="1"/>
</dbReference>
<proteinExistence type="predicted"/>
<keyword evidence="7" id="KW-1185">Reference proteome</keyword>
<accession>A0ABM3A531</accession>
<protein>
    <submittedName>
        <fullName evidence="8">NEP1-interacting protein 1 isoform X3</fullName>
    </submittedName>
</protein>
<dbReference type="RefSeq" id="XP_040949966.1">
    <property type="nucleotide sequence ID" value="XM_041094032.1"/>
</dbReference>
<keyword evidence="3" id="KW-0863">Zinc-finger</keyword>
<organism evidence="7 8">
    <name type="scientific">Gossypium hirsutum</name>
    <name type="common">Upland cotton</name>
    <name type="synonym">Gossypium mexicanum</name>
    <dbReference type="NCBI Taxonomy" id="3635"/>
    <lineage>
        <taxon>Eukaryota</taxon>
        <taxon>Viridiplantae</taxon>
        <taxon>Streptophyta</taxon>
        <taxon>Embryophyta</taxon>
        <taxon>Tracheophyta</taxon>
        <taxon>Spermatophyta</taxon>
        <taxon>Magnoliopsida</taxon>
        <taxon>eudicotyledons</taxon>
        <taxon>Gunneridae</taxon>
        <taxon>Pentapetalae</taxon>
        <taxon>rosids</taxon>
        <taxon>malvids</taxon>
        <taxon>Malvales</taxon>
        <taxon>Malvaceae</taxon>
        <taxon>Malvoideae</taxon>
        <taxon>Gossypium</taxon>
    </lineage>
</organism>
<feature type="domain" description="RING-type" evidence="6">
    <location>
        <begin position="188"/>
        <end position="213"/>
    </location>
</feature>
<reference evidence="7" key="1">
    <citation type="journal article" date="2020" name="Nat. Genet.">
        <title>Genomic diversifications of five Gossypium allopolyploid species and their impact on cotton improvement.</title>
        <authorList>
            <person name="Chen Z.J."/>
            <person name="Sreedasyam A."/>
            <person name="Ando A."/>
            <person name="Song Q."/>
            <person name="De Santiago L.M."/>
            <person name="Hulse-Kemp A.M."/>
            <person name="Ding M."/>
            <person name="Ye W."/>
            <person name="Kirkbride R.C."/>
            <person name="Jenkins J."/>
            <person name="Plott C."/>
            <person name="Lovell J."/>
            <person name="Lin Y.M."/>
            <person name="Vaughn R."/>
            <person name="Liu B."/>
            <person name="Simpson S."/>
            <person name="Scheffler B.E."/>
            <person name="Wen L."/>
            <person name="Saski C.A."/>
            <person name="Grover C.E."/>
            <person name="Hu G."/>
            <person name="Conover J.L."/>
            <person name="Carlson J.W."/>
            <person name="Shu S."/>
            <person name="Boston L.B."/>
            <person name="Williams M."/>
            <person name="Peterson D.G."/>
            <person name="McGee K."/>
            <person name="Jones D.C."/>
            <person name="Wendel J.F."/>
            <person name="Stelly D.M."/>
            <person name="Grimwood J."/>
            <person name="Schmutz J."/>
        </authorList>
    </citation>
    <scope>NUCLEOTIDE SEQUENCE [LARGE SCALE GENOMIC DNA]</scope>
    <source>
        <strain evidence="7">cv. TM-1</strain>
    </source>
</reference>
<dbReference type="SUPFAM" id="SSF57850">
    <property type="entry name" value="RING/U-box"/>
    <property type="match status" value="1"/>
</dbReference>
<keyword evidence="5" id="KW-0472">Membrane</keyword>
<evidence type="ECO:0000259" key="6">
    <source>
        <dbReference type="Pfam" id="PF17123"/>
    </source>
</evidence>
<dbReference type="GeneID" id="107905542"/>
<dbReference type="PANTHER" id="PTHR46151">
    <property type="entry name" value="NEP1-INTERACTING PROTEIN-LIKE 2"/>
    <property type="match status" value="1"/>
</dbReference>
<dbReference type="Proteomes" id="UP000818029">
    <property type="component" value="Chromosome D05"/>
</dbReference>
<keyword evidence="2" id="KW-0479">Metal-binding</keyword>
<evidence type="ECO:0000256" key="4">
    <source>
        <dbReference type="ARBA" id="ARBA00022833"/>
    </source>
</evidence>
<evidence type="ECO:0000313" key="8">
    <source>
        <dbReference type="RefSeq" id="XP_040949966.1"/>
    </source>
</evidence>
<evidence type="ECO:0000256" key="2">
    <source>
        <dbReference type="ARBA" id="ARBA00022723"/>
    </source>
</evidence>
<dbReference type="PANTHER" id="PTHR46151:SF19">
    <property type="entry name" value="NEP1-INTERACTING PROTEIN 1-LIKE ISOFORM X1"/>
    <property type="match status" value="1"/>
</dbReference>
<evidence type="ECO:0000313" key="7">
    <source>
        <dbReference type="Proteomes" id="UP000818029"/>
    </source>
</evidence>
<evidence type="ECO:0000256" key="3">
    <source>
        <dbReference type="ARBA" id="ARBA00022771"/>
    </source>
</evidence>
<evidence type="ECO:0000256" key="5">
    <source>
        <dbReference type="ARBA" id="ARBA00023136"/>
    </source>
</evidence>
<name>A0ABM3A531_GOSHI</name>
<dbReference type="InterPro" id="IPR013083">
    <property type="entry name" value="Znf_RING/FYVE/PHD"/>
</dbReference>
<comment type="subcellular location">
    <subcellularLocation>
        <location evidence="1">Membrane</location>
    </subcellularLocation>
</comment>
<reference evidence="8" key="2">
    <citation type="submission" date="2025-08" db="UniProtKB">
        <authorList>
            <consortium name="RefSeq"/>
        </authorList>
    </citation>
    <scope>IDENTIFICATION</scope>
</reference>
<evidence type="ECO:0000256" key="1">
    <source>
        <dbReference type="ARBA" id="ARBA00004370"/>
    </source>
</evidence>
<sequence length="214" mass="24091">MCGERERKQIKMEEAEEEEKDMLGVSLRSLHGLLNQAILRVLISSPFLFHLIPSPHFQFVRNPIHRPKPKETVETHFGKAGEQNIGATLGALTGAFVGAKTKMGCLHGAMVGAIKGSFFSINLFKISLRICRSDDISTTYLLQPVSVFYSTFNEVIRNELSKDSMAKIPKTRITEQNVWDSFRNRISCSICLEDFTPGEIAHSLPQCHHMFHTS</sequence>
<keyword evidence="4" id="KW-0862">Zinc</keyword>